<dbReference type="GO" id="GO:0005886">
    <property type="term" value="C:plasma membrane"/>
    <property type="evidence" value="ECO:0007669"/>
    <property type="project" value="UniProtKB-SubCell"/>
</dbReference>
<dbReference type="GO" id="GO:0015385">
    <property type="term" value="F:sodium:proton antiporter activity"/>
    <property type="evidence" value="ECO:0007669"/>
    <property type="project" value="InterPro"/>
</dbReference>
<evidence type="ECO:0000256" key="10">
    <source>
        <dbReference type="RuleBase" id="RU366002"/>
    </source>
</evidence>
<dbReference type="InterPro" id="IPR004705">
    <property type="entry name" value="Cation/H_exchanger_CPA1_bac"/>
</dbReference>
<feature type="transmembrane region" description="Helical" evidence="10">
    <location>
        <begin position="182"/>
        <end position="203"/>
    </location>
</feature>
<keyword evidence="2 10" id="KW-0813">Transport</keyword>
<dbReference type="InterPro" id="IPR018422">
    <property type="entry name" value="Cation/H_exchanger_CPA1"/>
</dbReference>
<feature type="transmembrane region" description="Helical" evidence="10">
    <location>
        <begin position="375"/>
        <end position="399"/>
    </location>
</feature>
<dbReference type="EMBL" id="BONV01000009">
    <property type="protein sequence ID" value="GIG79392.1"/>
    <property type="molecule type" value="Genomic_DNA"/>
</dbReference>
<keyword evidence="5 10" id="KW-1133">Transmembrane helix</keyword>
<evidence type="ECO:0000256" key="9">
    <source>
        <dbReference type="ARBA" id="ARBA00023201"/>
    </source>
</evidence>
<comment type="subcellular location">
    <subcellularLocation>
        <location evidence="1 10">Cell membrane</location>
        <topology evidence="1 10">Multi-pass membrane protein</topology>
    </subcellularLocation>
</comment>
<keyword evidence="3 10" id="KW-1003">Cell membrane</keyword>
<proteinExistence type="inferred from homology"/>
<evidence type="ECO:0000256" key="1">
    <source>
        <dbReference type="ARBA" id="ARBA00004651"/>
    </source>
</evidence>
<feature type="transmembrane region" description="Helical" evidence="10">
    <location>
        <begin position="111"/>
        <end position="132"/>
    </location>
</feature>
<reference evidence="12 13" key="1">
    <citation type="submission" date="2021-01" db="EMBL/GenBank/DDBJ databases">
        <title>Whole genome shotgun sequence of Planotetraspora kaengkrachanensis NBRC 104272.</title>
        <authorList>
            <person name="Komaki H."/>
            <person name="Tamura T."/>
        </authorList>
    </citation>
    <scope>NUCLEOTIDE SEQUENCE [LARGE SCALE GENOMIC DNA]</scope>
    <source>
        <strain evidence="12 13">NBRC 104272</strain>
    </source>
</reference>
<evidence type="ECO:0000256" key="7">
    <source>
        <dbReference type="ARBA" id="ARBA00023065"/>
    </source>
</evidence>
<comment type="caution">
    <text evidence="12">The sequence shown here is derived from an EMBL/GenBank/DDBJ whole genome shotgun (WGS) entry which is preliminary data.</text>
</comment>
<keyword evidence="13" id="KW-1185">Reference proteome</keyword>
<dbReference type="InterPro" id="IPR006153">
    <property type="entry name" value="Cation/H_exchanger_TM"/>
</dbReference>
<dbReference type="Pfam" id="PF00999">
    <property type="entry name" value="Na_H_Exchanger"/>
    <property type="match status" value="1"/>
</dbReference>
<name>A0A8J3LV94_9ACTN</name>
<organism evidence="12 13">
    <name type="scientific">Planotetraspora kaengkrachanensis</name>
    <dbReference type="NCBI Taxonomy" id="575193"/>
    <lineage>
        <taxon>Bacteria</taxon>
        <taxon>Bacillati</taxon>
        <taxon>Actinomycetota</taxon>
        <taxon>Actinomycetes</taxon>
        <taxon>Streptosporangiales</taxon>
        <taxon>Streptosporangiaceae</taxon>
        <taxon>Planotetraspora</taxon>
    </lineage>
</organism>
<dbReference type="Gene3D" id="6.10.140.1330">
    <property type="match status" value="1"/>
</dbReference>
<comment type="function">
    <text evidence="10">Na(+)/H(+) antiporter that extrudes sodium in exchange for external protons.</text>
</comment>
<comment type="caution">
    <text evidence="10">Lacks conserved residue(s) required for the propagation of feature annotation.</text>
</comment>
<dbReference type="PANTHER" id="PTHR10110:SF86">
    <property type="entry name" value="SODIUM_HYDROGEN EXCHANGER 7"/>
    <property type="match status" value="1"/>
</dbReference>
<feature type="transmembrane region" description="Helical" evidence="10">
    <location>
        <begin position="158"/>
        <end position="176"/>
    </location>
</feature>
<evidence type="ECO:0000256" key="2">
    <source>
        <dbReference type="ARBA" id="ARBA00022448"/>
    </source>
</evidence>
<evidence type="ECO:0000256" key="6">
    <source>
        <dbReference type="ARBA" id="ARBA00023053"/>
    </source>
</evidence>
<sequence length="514" mass="54452">MQGVQIVLFLVAVATVVATFAERVSVPAPSLLVVAGLIVGLFPIAGRIHVTPELVSLVVLPPLLYAAGEELSWRELKRLWRPVTLLAVGLVLVSAAAVGFVTAMLTPLSPALGFVLGAVLASTDPVAVTALGRRLALPPRLQTLVQAESLFNDATSLILFRIATAAAVAGGAVGWTGVAVDFVRLAGGGVLAGAVVAAGVGWVRRRTEDPIVESVIALIVPYLAYVSAEAVHASGVTAVIVAAVILGIRQHELTNPGTRLQLSAVYGTLIFLLESVVFSLIGLQLPGQIRDLSAAEQSWAPAVLAIALTLVVVRVAWMLPLAAFQQWRSGGRLRPSWQVPAVVSWAGARGVVPLAAALSIPLTTASGLPLPHRSLLMVLATGVIVVSLIAQGFTLAPLVRLSGLAVSPDHTQAEYVRARRRLTEIAAGYIEQIEDLEAAPPAVLAHVRRSLQAQMDLDQESEDLTGAYGRMRRDVLAVQSDALTRMYADGEIGPETHRRLQRHFDRQDQRFTDP</sequence>
<keyword evidence="7 10" id="KW-0406">Ion transport</keyword>
<feature type="transmembrane region" description="Helical" evidence="10">
    <location>
        <begin position="302"/>
        <end position="322"/>
    </location>
</feature>
<keyword evidence="6 10" id="KW-0915">Sodium</keyword>
<keyword evidence="8 10" id="KW-0472">Membrane</keyword>
<feature type="transmembrane region" description="Helical" evidence="10">
    <location>
        <begin position="83"/>
        <end position="105"/>
    </location>
</feature>
<evidence type="ECO:0000259" key="11">
    <source>
        <dbReference type="Pfam" id="PF00999"/>
    </source>
</evidence>
<comment type="similarity">
    <text evidence="10">Belongs to the monovalent cation:proton antiporter 1 (CPA1) transporter (TC 2.A.36) family.</text>
</comment>
<dbReference type="GO" id="GO:0051453">
    <property type="term" value="P:regulation of intracellular pH"/>
    <property type="evidence" value="ECO:0007669"/>
    <property type="project" value="TreeGrafter"/>
</dbReference>
<evidence type="ECO:0000256" key="8">
    <source>
        <dbReference type="ARBA" id="ARBA00023136"/>
    </source>
</evidence>
<dbReference type="PANTHER" id="PTHR10110">
    <property type="entry name" value="SODIUM/HYDROGEN EXCHANGER"/>
    <property type="match status" value="1"/>
</dbReference>
<dbReference type="GO" id="GO:0098719">
    <property type="term" value="P:sodium ion import across plasma membrane"/>
    <property type="evidence" value="ECO:0007669"/>
    <property type="project" value="TreeGrafter"/>
</dbReference>
<evidence type="ECO:0000313" key="13">
    <source>
        <dbReference type="Proteomes" id="UP000630097"/>
    </source>
</evidence>
<keyword evidence="9 10" id="KW-0739">Sodium transport</keyword>
<evidence type="ECO:0000256" key="3">
    <source>
        <dbReference type="ARBA" id="ARBA00022475"/>
    </source>
</evidence>
<feature type="transmembrane region" description="Helical" evidence="10">
    <location>
        <begin position="342"/>
        <end position="363"/>
    </location>
</feature>
<feature type="transmembrane region" description="Helical" evidence="10">
    <location>
        <begin position="260"/>
        <end position="281"/>
    </location>
</feature>
<feature type="domain" description="Cation/H+ exchanger transmembrane" evidence="11">
    <location>
        <begin position="12"/>
        <end position="400"/>
    </location>
</feature>
<feature type="transmembrane region" description="Helical" evidence="10">
    <location>
        <begin position="215"/>
        <end position="248"/>
    </location>
</feature>
<accession>A0A8J3LV94</accession>
<dbReference type="AlphaFoldDB" id="A0A8J3LV94"/>
<dbReference type="NCBIfam" id="TIGR00831">
    <property type="entry name" value="a_cpa1"/>
    <property type="match status" value="1"/>
</dbReference>
<keyword evidence="10" id="KW-0050">Antiport</keyword>
<evidence type="ECO:0000256" key="4">
    <source>
        <dbReference type="ARBA" id="ARBA00022692"/>
    </source>
</evidence>
<dbReference type="GO" id="GO:0015386">
    <property type="term" value="F:potassium:proton antiporter activity"/>
    <property type="evidence" value="ECO:0007669"/>
    <property type="project" value="TreeGrafter"/>
</dbReference>
<evidence type="ECO:0000313" key="12">
    <source>
        <dbReference type="EMBL" id="GIG79392.1"/>
    </source>
</evidence>
<keyword evidence="4 10" id="KW-0812">Transmembrane</keyword>
<dbReference type="Proteomes" id="UP000630097">
    <property type="component" value="Unassembled WGS sequence"/>
</dbReference>
<gene>
    <name evidence="12" type="ORF">Pka01_25190</name>
</gene>
<feature type="transmembrane region" description="Helical" evidence="10">
    <location>
        <begin position="31"/>
        <end position="50"/>
    </location>
</feature>
<evidence type="ECO:0000256" key="5">
    <source>
        <dbReference type="ARBA" id="ARBA00022989"/>
    </source>
</evidence>
<protein>
    <submittedName>
        <fullName evidence="12">Na+/H+ antiporter</fullName>
    </submittedName>
</protein>